<gene>
    <name evidence="6" type="ORF">KIJ12_07415</name>
</gene>
<organism evidence="6 7">
    <name type="scientific">Leuconostoc gasicomitatum</name>
    <dbReference type="NCBI Taxonomy" id="115778"/>
    <lineage>
        <taxon>Bacteria</taxon>
        <taxon>Bacillati</taxon>
        <taxon>Bacillota</taxon>
        <taxon>Bacilli</taxon>
        <taxon>Lactobacillales</taxon>
        <taxon>Lactobacillaceae</taxon>
        <taxon>Leuconostoc</taxon>
        <taxon>Leuconostoc gelidum group</taxon>
    </lineage>
</organism>
<dbReference type="CDD" id="cd00118">
    <property type="entry name" value="LysM"/>
    <property type="match status" value="6"/>
</dbReference>
<dbReference type="PROSITE" id="PS51782">
    <property type="entry name" value="LYSM"/>
    <property type="match status" value="6"/>
</dbReference>
<dbReference type="Pfam" id="PF01476">
    <property type="entry name" value="LysM"/>
    <property type="match status" value="6"/>
</dbReference>
<keyword evidence="2" id="KW-0929">Antimicrobial</keyword>
<dbReference type="SMART" id="SM00257">
    <property type="entry name" value="LysM"/>
    <property type="match status" value="6"/>
</dbReference>
<dbReference type="GO" id="GO:0031640">
    <property type="term" value="P:killing of cells of another organism"/>
    <property type="evidence" value="ECO:0007669"/>
    <property type="project" value="UniProtKB-KW"/>
</dbReference>
<dbReference type="SUPFAM" id="SSF54106">
    <property type="entry name" value="LysM domain"/>
    <property type="match status" value="6"/>
</dbReference>
<feature type="domain" description="LysM" evidence="5">
    <location>
        <begin position="157"/>
        <end position="201"/>
    </location>
</feature>
<feature type="domain" description="LysM" evidence="5">
    <location>
        <begin position="89"/>
        <end position="133"/>
    </location>
</feature>
<evidence type="ECO:0000313" key="7">
    <source>
        <dbReference type="Proteomes" id="UP000752647"/>
    </source>
</evidence>
<dbReference type="PRINTS" id="PR01002">
    <property type="entry name" value="FLGFLGJ"/>
</dbReference>
<feature type="domain" description="LysM" evidence="5">
    <location>
        <begin position="225"/>
        <end position="269"/>
    </location>
</feature>
<comment type="caution">
    <text evidence="6">The sequence shown here is derived from an EMBL/GenBank/DDBJ whole genome shotgun (WGS) entry which is preliminary data.</text>
</comment>
<dbReference type="Gene3D" id="1.10.530.10">
    <property type="match status" value="1"/>
</dbReference>
<dbReference type="Pfam" id="PF01832">
    <property type="entry name" value="Glucosaminidase"/>
    <property type="match status" value="1"/>
</dbReference>
<keyword evidence="3" id="KW-0081">Bacteriolytic enzyme</keyword>
<reference evidence="6" key="1">
    <citation type="submission" date="2021-05" db="EMBL/GenBank/DDBJ databases">
        <title>Pangenome of Leuconostoc gelidum warrants species status for Leuconostoc gelidum subsp. gasicomitatum.</title>
        <authorList>
            <person name="Johansson P."/>
            <person name="Sade E."/>
            <person name="Hultman J."/>
            <person name="Auvinen P."/>
            <person name="Bjorkroth J."/>
        </authorList>
    </citation>
    <scope>NUCLEOTIDE SEQUENCE</scope>
    <source>
        <strain evidence="6">A.21.4</strain>
    </source>
</reference>
<dbReference type="Gene3D" id="3.10.350.10">
    <property type="entry name" value="LysM domain"/>
    <property type="match status" value="6"/>
</dbReference>
<protein>
    <recommendedName>
        <fullName evidence="4">Peptidoglycan hydrolase</fullName>
    </recommendedName>
</protein>
<dbReference type="InterPro" id="IPR002901">
    <property type="entry name" value="MGlyc_endo_b_GlcNAc-like_dom"/>
</dbReference>
<dbReference type="Proteomes" id="UP000752647">
    <property type="component" value="Unassembled WGS sequence"/>
</dbReference>
<dbReference type="SMART" id="SM00047">
    <property type="entry name" value="LYZ2"/>
    <property type="match status" value="1"/>
</dbReference>
<dbReference type="PANTHER" id="PTHR33734:SF22">
    <property type="entry name" value="MEMBRANE-BOUND LYTIC MUREIN TRANSGLYCOSYLASE D"/>
    <property type="match status" value="1"/>
</dbReference>
<comment type="similarity">
    <text evidence="1">Belongs to the glycosyl hydrolase 73 family.</text>
</comment>
<feature type="domain" description="LysM" evidence="5">
    <location>
        <begin position="292"/>
        <end position="336"/>
    </location>
</feature>
<evidence type="ECO:0000256" key="3">
    <source>
        <dbReference type="ARBA" id="ARBA00022638"/>
    </source>
</evidence>
<proteinExistence type="inferred from homology"/>
<evidence type="ECO:0000256" key="1">
    <source>
        <dbReference type="ARBA" id="ARBA00010266"/>
    </source>
</evidence>
<feature type="domain" description="LysM" evidence="5">
    <location>
        <begin position="361"/>
        <end position="405"/>
    </location>
</feature>
<dbReference type="Gene3D" id="2.10.70.40">
    <property type="entry name" value="peptidoglycan hydrolase"/>
    <property type="match status" value="1"/>
</dbReference>
<dbReference type="RefSeq" id="WP_224144292.1">
    <property type="nucleotide sequence ID" value="NZ_JAHBFI010000019.1"/>
</dbReference>
<name>A0A9Q3SXU7_9LACO</name>
<accession>A0A9Q3SXU7</accession>
<dbReference type="EMBL" id="JAHBFI010000019">
    <property type="protein sequence ID" value="MBZ5962965.1"/>
    <property type="molecule type" value="Genomic_DNA"/>
</dbReference>
<evidence type="ECO:0000256" key="4">
    <source>
        <dbReference type="ARBA" id="ARBA00032108"/>
    </source>
</evidence>
<evidence type="ECO:0000313" key="6">
    <source>
        <dbReference type="EMBL" id="MBZ5962965.1"/>
    </source>
</evidence>
<dbReference type="GO" id="GO:0004040">
    <property type="term" value="F:amidase activity"/>
    <property type="evidence" value="ECO:0007669"/>
    <property type="project" value="InterPro"/>
</dbReference>
<dbReference type="InterPro" id="IPR036779">
    <property type="entry name" value="LysM_dom_sf"/>
</dbReference>
<evidence type="ECO:0000259" key="5">
    <source>
        <dbReference type="PROSITE" id="PS51782"/>
    </source>
</evidence>
<dbReference type="InterPro" id="IPR018392">
    <property type="entry name" value="LysM"/>
</dbReference>
<sequence>MKKYLLVTAVAASVVGGQVVEVSASTTYNVKPGDTLYVIALKNNLSVSELKSANHLNSDTIYSGQKLILGKATSSSTTTSTKTTTKSNNTYTVKSGDTLSKIASNHNMSLSQIATLNQISNVNVLRVGQVLKMAGTSISTNQSNAKTSSPEITTSTATYTVKSGDTLSKIASSNKMTLAQLASLNKITNVNMLRVGQVLKVTRTSSGVQPVKSTTTTTAKTSSTSSYTVKSGDTLSKIAANHHMSLVQIAVLNKITNLNAIRIGQILKVSGTVASTSQSTPVASKPTTSTSTTYAVKSGDTLTAIANKNGVTLSNLLSWNKLSRGVIIYPGQKLTLQQVINTTTSSTTSTTTTSKPTTTTNSYKVNSGETLYGIAAKLGMNVNTLLTLNGLKLTSTIYVGQVLKISGTTTSTATPVTSEISTPVAGNISTAGLGIYQAAWLKTAVADAKIATIGTGVLPSITVAQAILESGWGQSILTSAPYYNLFGIKQGTGWQGAIVNMKTSEYVNGKWVTISAPFRAYSSQMASFQDHTKFLLTNSRYAGNGVINAKNYVNMANGLQAAGYATDPTYANRLINLVERYNLQSLD</sequence>
<dbReference type="GO" id="GO:0042742">
    <property type="term" value="P:defense response to bacterium"/>
    <property type="evidence" value="ECO:0007669"/>
    <property type="project" value="UniProtKB-KW"/>
</dbReference>
<dbReference type="GO" id="GO:0008932">
    <property type="term" value="F:lytic endotransglycosylase activity"/>
    <property type="evidence" value="ECO:0007669"/>
    <property type="project" value="TreeGrafter"/>
</dbReference>
<dbReference type="AlphaFoldDB" id="A0A9Q3SXU7"/>
<dbReference type="PANTHER" id="PTHR33734">
    <property type="entry name" value="LYSM DOMAIN-CONTAINING GPI-ANCHORED PROTEIN 2"/>
    <property type="match status" value="1"/>
</dbReference>
<evidence type="ECO:0000256" key="2">
    <source>
        <dbReference type="ARBA" id="ARBA00022529"/>
    </source>
</evidence>
<feature type="domain" description="LysM" evidence="5">
    <location>
        <begin position="26"/>
        <end position="69"/>
    </location>
</feature>